<feature type="region of interest" description="Disordered" evidence="1">
    <location>
        <begin position="1"/>
        <end position="194"/>
    </location>
</feature>
<comment type="caution">
    <text evidence="2">The sequence shown here is derived from an EMBL/GenBank/DDBJ whole genome shotgun (WGS) entry which is preliminary data.</text>
</comment>
<evidence type="ECO:0000256" key="1">
    <source>
        <dbReference type="SAM" id="MobiDB-lite"/>
    </source>
</evidence>
<accession>A0A834A7K6</accession>
<proteinExistence type="predicted"/>
<organism evidence="2 3">
    <name type="scientific">Phyllostomus discolor</name>
    <name type="common">pale spear-nosed bat</name>
    <dbReference type="NCBI Taxonomy" id="89673"/>
    <lineage>
        <taxon>Eukaryota</taxon>
        <taxon>Metazoa</taxon>
        <taxon>Chordata</taxon>
        <taxon>Craniata</taxon>
        <taxon>Vertebrata</taxon>
        <taxon>Euteleostomi</taxon>
        <taxon>Mammalia</taxon>
        <taxon>Eutheria</taxon>
        <taxon>Laurasiatheria</taxon>
        <taxon>Chiroptera</taxon>
        <taxon>Yangochiroptera</taxon>
        <taxon>Phyllostomidae</taxon>
        <taxon>Phyllostominae</taxon>
        <taxon>Phyllostomus</taxon>
    </lineage>
</organism>
<evidence type="ECO:0000313" key="3">
    <source>
        <dbReference type="Proteomes" id="UP000664940"/>
    </source>
</evidence>
<reference evidence="2 3" key="1">
    <citation type="journal article" date="2020" name="Nature">
        <title>Six reference-quality genomes reveal evolution of bat adaptations.</title>
        <authorList>
            <person name="Jebb D."/>
            <person name="Huang Z."/>
            <person name="Pippel M."/>
            <person name="Hughes G.M."/>
            <person name="Lavrichenko K."/>
            <person name="Devanna P."/>
            <person name="Winkler S."/>
            <person name="Jermiin L.S."/>
            <person name="Skirmuntt E.C."/>
            <person name="Katzourakis A."/>
            <person name="Burkitt-Gray L."/>
            <person name="Ray D.A."/>
            <person name="Sullivan K.A.M."/>
            <person name="Roscito J.G."/>
            <person name="Kirilenko B.M."/>
            <person name="Davalos L.M."/>
            <person name="Corthals A.P."/>
            <person name="Power M.L."/>
            <person name="Jones G."/>
            <person name="Ransome R.D."/>
            <person name="Dechmann D.K.N."/>
            <person name="Locatelli A.G."/>
            <person name="Puechmaille S.J."/>
            <person name="Fedrigo O."/>
            <person name="Jarvis E.D."/>
            <person name="Hiller M."/>
            <person name="Vernes S.C."/>
            <person name="Myers E.W."/>
            <person name="Teeling E.C."/>
        </authorList>
    </citation>
    <scope>NUCLEOTIDE SEQUENCE [LARGE SCALE GENOMIC DNA]</scope>
    <source>
        <strain evidence="2">Bat1K_MPI-CBG_1</strain>
    </source>
</reference>
<sequence>MARRRDPGAARPAESFLRGSARDLGPRGARPAAGSQSAAARAPEKSSSLGRRTLTERPAPRAQSSGGGGGGGYSAERAAGAAVRAPPPKAARPSVAARPLLFPTQPARALRSPRRLARSPLPPPRGSGAALATALRTPLGRPAPAPAPTYPREEPHPHPGFWKAGERRRGLPTAPFPLPSHPSSTAGAHRGPSA</sequence>
<feature type="compositionally biased region" description="Low complexity" evidence="1">
    <location>
        <begin position="74"/>
        <end position="84"/>
    </location>
</feature>
<feature type="compositionally biased region" description="Low complexity" evidence="1">
    <location>
        <begin position="28"/>
        <end position="41"/>
    </location>
</feature>
<name>A0A834A7K6_9CHIR</name>
<protein>
    <submittedName>
        <fullName evidence="2">Uncharacterized protein</fullName>
    </submittedName>
</protein>
<evidence type="ECO:0000313" key="2">
    <source>
        <dbReference type="EMBL" id="KAF6104446.1"/>
    </source>
</evidence>
<dbReference type="EMBL" id="JABVXQ010000006">
    <property type="protein sequence ID" value="KAF6104446.1"/>
    <property type="molecule type" value="Genomic_DNA"/>
</dbReference>
<dbReference type="Proteomes" id="UP000664940">
    <property type="component" value="Unassembled WGS sequence"/>
</dbReference>
<dbReference type="AlphaFoldDB" id="A0A834A7K6"/>
<gene>
    <name evidence="2" type="ORF">HJG60_011376</name>
</gene>